<dbReference type="VEuPathDB" id="FungiDB:yc1106_02625"/>
<feature type="domain" description="Cation-transporting P-type ATPase N-terminal" evidence="11">
    <location>
        <begin position="481"/>
        <end position="554"/>
    </location>
</feature>
<dbReference type="Gene3D" id="3.40.50.1000">
    <property type="entry name" value="HAD superfamily/HAD-like"/>
    <property type="match status" value="1"/>
</dbReference>
<evidence type="ECO:0000313" key="12">
    <source>
        <dbReference type="EMBL" id="USP75351.1"/>
    </source>
</evidence>
<feature type="transmembrane region" description="Helical" evidence="10">
    <location>
        <begin position="1254"/>
        <end position="1275"/>
    </location>
</feature>
<dbReference type="SUPFAM" id="SSF56784">
    <property type="entry name" value="HAD-like"/>
    <property type="match status" value="1"/>
</dbReference>
<dbReference type="PRINTS" id="PR00119">
    <property type="entry name" value="CATATPASE"/>
</dbReference>
<feature type="region of interest" description="Disordered" evidence="9">
    <location>
        <begin position="384"/>
        <end position="434"/>
    </location>
</feature>
<dbReference type="InterPro" id="IPR019410">
    <property type="entry name" value="Methyltransf_16"/>
</dbReference>
<keyword evidence="13" id="KW-1185">Reference proteome</keyword>
<dbReference type="GO" id="GO:0036376">
    <property type="term" value="P:sodium ion export across plasma membrane"/>
    <property type="evidence" value="ECO:0007669"/>
    <property type="project" value="TreeGrafter"/>
</dbReference>
<keyword evidence="4" id="KW-0547">Nucleotide-binding</keyword>
<keyword evidence="8 10" id="KW-0472">Membrane</keyword>
<evidence type="ECO:0000256" key="2">
    <source>
        <dbReference type="ARBA" id="ARBA00022475"/>
    </source>
</evidence>
<feature type="transmembrane region" description="Helical" evidence="10">
    <location>
        <begin position="530"/>
        <end position="556"/>
    </location>
</feature>
<dbReference type="InterPro" id="IPR059000">
    <property type="entry name" value="ATPase_P-type_domA"/>
</dbReference>
<dbReference type="InterPro" id="IPR023214">
    <property type="entry name" value="HAD_sf"/>
</dbReference>
<name>A0A9Q9DRF3_CURCL</name>
<dbReference type="GO" id="GO:0030007">
    <property type="term" value="P:intracellular potassium ion homeostasis"/>
    <property type="evidence" value="ECO:0007669"/>
    <property type="project" value="TreeGrafter"/>
</dbReference>
<dbReference type="Gene3D" id="3.40.1110.10">
    <property type="entry name" value="Calcium-transporting ATPase, cytoplasmic domain N"/>
    <property type="match status" value="1"/>
</dbReference>
<evidence type="ECO:0000256" key="8">
    <source>
        <dbReference type="ARBA" id="ARBA00023136"/>
    </source>
</evidence>
<dbReference type="InterPro" id="IPR008250">
    <property type="entry name" value="ATPase_P-typ_transduc_dom_A_sf"/>
</dbReference>
<keyword evidence="2" id="KW-1003">Cell membrane</keyword>
<dbReference type="InterPro" id="IPR006068">
    <property type="entry name" value="ATPase_P-typ_cation-transptr_C"/>
</dbReference>
<dbReference type="InterPro" id="IPR029063">
    <property type="entry name" value="SAM-dependent_MTases_sf"/>
</dbReference>
<dbReference type="Pfam" id="PF13246">
    <property type="entry name" value="Cation_ATPase"/>
    <property type="match status" value="1"/>
</dbReference>
<dbReference type="PANTHER" id="PTHR43294">
    <property type="entry name" value="SODIUM/POTASSIUM-TRANSPORTING ATPASE SUBUNIT ALPHA"/>
    <property type="match status" value="1"/>
</dbReference>
<dbReference type="GO" id="GO:1902600">
    <property type="term" value="P:proton transmembrane transport"/>
    <property type="evidence" value="ECO:0007669"/>
    <property type="project" value="TreeGrafter"/>
</dbReference>
<dbReference type="SUPFAM" id="SSF81660">
    <property type="entry name" value="Metal cation-transporting ATPase, ATP-binding domain N"/>
    <property type="match status" value="1"/>
</dbReference>
<feature type="transmembrane region" description="Helical" evidence="10">
    <location>
        <begin position="1364"/>
        <end position="1381"/>
    </location>
</feature>
<dbReference type="SUPFAM" id="SSF81653">
    <property type="entry name" value="Calcium ATPase, transduction domain A"/>
    <property type="match status" value="1"/>
</dbReference>
<dbReference type="PRINTS" id="PR00121">
    <property type="entry name" value="NAKATPASE"/>
</dbReference>
<dbReference type="NCBIfam" id="TIGR01494">
    <property type="entry name" value="ATPase_P-type"/>
    <property type="match status" value="2"/>
</dbReference>
<dbReference type="SFLD" id="SFLDG00002">
    <property type="entry name" value="C1.7:_P-type_atpase_like"/>
    <property type="match status" value="1"/>
</dbReference>
<evidence type="ECO:0000256" key="5">
    <source>
        <dbReference type="ARBA" id="ARBA00022840"/>
    </source>
</evidence>
<feature type="transmembrane region" description="Helical" evidence="10">
    <location>
        <begin position="1426"/>
        <end position="1449"/>
    </location>
</feature>
<dbReference type="InterPro" id="IPR023298">
    <property type="entry name" value="ATPase_P-typ_TM_dom_sf"/>
</dbReference>
<keyword evidence="3 10" id="KW-0812">Transmembrane</keyword>
<dbReference type="InterPro" id="IPR023299">
    <property type="entry name" value="ATPase_P-typ_cyto_dom_N"/>
</dbReference>
<reference evidence="12" key="1">
    <citation type="submission" date="2021-12" db="EMBL/GenBank/DDBJ databases">
        <title>Curvularia clavata genome.</title>
        <authorList>
            <person name="Cao Y."/>
        </authorList>
    </citation>
    <scope>NUCLEOTIDE SEQUENCE</scope>
    <source>
        <strain evidence="12">Yc1106</strain>
    </source>
</reference>
<evidence type="ECO:0000256" key="7">
    <source>
        <dbReference type="ARBA" id="ARBA00022989"/>
    </source>
</evidence>
<evidence type="ECO:0000256" key="3">
    <source>
        <dbReference type="ARBA" id="ARBA00022692"/>
    </source>
</evidence>
<dbReference type="OrthoDB" id="158672at2759"/>
<dbReference type="CDD" id="cd02440">
    <property type="entry name" value="AdoMet_MTases"/>
    <property type="match status" value="1"/>
</dbReference>
<dbReference type="FunFam" id="3.40.50.1000:FF:000001">
    <property type="entry name" value="Phospholipid-transporting ATPase IC"/>
    <property type="match status" value="1"/>
</dbReference>
<dbReference type="SMART" id="SM00831">
    <property type="entry name" value="Cation_ATPase_N"/>
    <property type="match status" value="1"/>
</dbReference>
<evidence type="ECO:0000256" key="9">
    <source>
        <dbReference type="SAM" id="MobiDB-lite"/>
    </source>
</evidence>
<dbReference type="InterPro" id="IPR044492">
    <property type="entry name" value="P_typ_ATPase_HD_dom"/>
</dbReference>
<dbReference type="GO" id="GO:0006883">
    <property type="term" value="P:intracellular sodium ion homeostasis"/>
    <property type="evidence" value="ECO:0007669"/>
    <property type="project" value="TreeGrafter"/>
</dbReference>
<dbReference type="Gene3D" id="1.20.1110.10">
    <property type="entry name" value="Calcium-transporting ATPase, transmembrane domain"/>
    <property type="match status" value="1"/>
</dbReference>
<dbReference type="Pfam" id="PF10294">
    <property type="entry name" value="Methyltransf_16"/>
    <property type="match status" value="1"/>
</dbReference>
<feature type="transmembrane region" description="Helical" evidence="10">
    <location>
        <begin position="762"/>
        <end position="788"/>
    </location>
</feature>
<dbReference type="InterPro" id="IPR036412">
    <property type="entry name" value="HAD-like_sf"/>
</dbReference>
<feature type="transmembrane region" description="Helical" evidence="10">
    <location>
        <begin position="1402"/>
        <end position="1420"/>
    </location>
</feature>
<feature type="transmembrane region" description="Helical" evidence="10">
    <location>
        <begin position="728"/>
        <end position="750"/>
    </location>
</feature>
<protein>
    <recommendedName>
        <fullName evidence="11">Cation-transporting P-type ATPase N-terminal domain-containing protein</fullName>
    </recommendedName>
</protein>
<dbReference type="SUPFAM" id="SSF81665">
    <property type="entry name" value="Calcium ATPase, transmembrane domain M"/>
    <property type="match status" value="1"/>
</dbReference>
<dbReference type="GO" id="GO:0005886">
    <property type="term" value="C:plasma membrane"/>
    <property type="evidence" value="ECO:0007669"/>
    <property type="project" value="UniProtKB-SubCell"/>
</dbReference>
<dbReference type="PROSITE" id="PS00154">
    <property type="entry name" value="ATPASE_E1_E2"/>
    <property type="match status" value="1"/>
</dbReference>
<sequence>MRYIRFLKTPRIVATKNAQKPHVACLITITSDLGESFLPHDVQLSAQLLRCTPVEEQVLVWTTVQWTSGMRSLPIVIPLPKSHVFSSSPLRLRIGIEPKNAYDDYSALAEEDARGVVSASSPAFTLNQEAPKLAERRFKLPDGSTLCIWEETGESIARHLWDAGITLSCKIPDLAHPNTPLSKALSPFNPDSSMTILELGTGCGIVGIALAQTIPNATVLLTDLPEAREIVQRNIDQSSTAPGASLRFLQLDWDAELPDQVHTAPSPISLVIAADCTYNSDSSPALVNTLSRLANPNPDMVVAIAMKLRHSSEQVFFRLMRDAGFVETAKLDFPLPGDVEIGEEFVYLHVYRPSMARSASLTMGSDNNNSTDEHDEARAATTINDAEKQTKAPHIVWNDLQNGERGRSHGADAAARRHSRSHSRNSISSVRSRTQSVSGIPIEFRTLSIQVTETQAKARDPPLKDTKNTHNENQDYFQQLDYHILSVQSICNQFNVFQEQGLSNEAAATRLQRDGRNAIPSQPEHVWRKLFWYVFGGFCSVLWIGVIIFFICWRPLGDPNPAAYNLGLAILVLIVIILQACFSAFQDWSTKRTMKSILDLLPSDALALRDGSFVKIPSSDLVVGDIVRISIGNKVPADIRLLSSSGDIRFDRSMITGEADEIEGALVSTDQNFLESRNIAFMGTMVVNGSAVGIVVLTGKNSVMGRIAQATSGVADEPTLIQREISRFVRIVVCLTIFLALLLLFVWVGWLRVEHKGFMPVIAILNNIMGCVVAFIPEGMPIGVALTLMMVARRMKSASVLPKGLSTVETLGCVNVICSDKTGTLTENKMTVTSVGFLDELKPADELMPRLASDHCPQALQELHKAAILCNDAMFDPTTTQLPVSERAIQGNATDGAVLRFAENARPGRSVQDGFPRAFAIPFNSKNKWMLSLHHDGEESEKLDSPEFLVFVKGAPDVLLPKCTSWFSFHENKVKPMDSSAQHLLSQAQEKLSHNAERVIMLCQRRYKAAASLRSNAFSDEIAERALTDLTIIGLLGILDPPRPESAETVATCRRAGIRFFMVTGDFGLTGAAIARRIGIFSSDRDPDTIKDILRNTEAEDTLAKDTGSTCSSNRSLLLEGTQLGQLTEAGWDMVCQYEEIVFGRTTPEQKLRIVNELKARQNVVAVTGDGVNDAPALRASDVGIAIVTGSDVALEASDLVLLDKFSSIIDGIRLGRLVFQNLQKVIGYLLPAGSWSEIWPVLLNVFFGVPLPLSSFLMIIICVFTDLFCSLALIMEHEEFDLLSLPPRDTKRDHLINLKIYTQSYLFIGVMETVCAHSMFFLYMWRHAKIPASALFFAFEKYTDGFYGHSQAELTYFNTVGQSVYFVTLVILQWGNILSIRNKRLSILQADPIRKARRNPWLILSVIISLCIAIFVTEVKGIQNLFGTAAVPIEFWVLPIPLALGILVMDEMRKLIVRTCPNGPIARIAW</sequence>
<feature type="compositionally biased region" description="Low complexity" evidence="9">
    <location>
        <begin position="424"/>
        <end position="433"/>
    </location>
</feature>
<feature type="transmembrane region" description="Helical" evidence="10">
    <location>
        <begin position="562"/>
        <end position="585"/>
    </location>
</feature>
<comment type="subcellular location">
    <subcellularLocation>
        <location evidence="1">Cell membrane</location>
        <topology evidence="1">Multi-pass membrane protein</topology>
    </subcellularLocation>
</comment>
<evidence type="ECO:0000256" key="6">
    <source>
        <dbReference type="ARBA" id="ARBA00022967"/>
    </source>
</evidence>
<proteinExistence type="predicted"/>
<dbReference type="GO" id="GO:0008757">
    <property type="term" value="F:S-adenosylmethionine-dependent methyltransferase activity"/>
    <property type="evidence" value="ECO:0007669"/>
    <property type="project" value="UniProtKB-ARBA"/>
</dbReference>
<organism evidence="12 13">
    <name type="scientific">Curvularia clavata</name>
    <dbReference type="NCBI Taxonomy" id="95742"/>
    <lineage>
        <taxon>Eukaryota</taxon>
        <taxon>Fungi</taxon>
        <taxon>Dikarya</taxon>
        <taxon>Ascomycota</taxon>
        <taxon>Pezizomycotina</taxon>
        <taxon>Dothideomycetes</taxon>
        <taxon>Pleosporomycetidae</taxon>
        <taxon>Pleosporales</taxon>
        <taxon>Pleosporineae</taxon>
        <taxon>Pleosporaceae</taxon>
        <taxon>Curvularia</taxon>
    </lineage>
</organism>
<dbReference type="GO" id="GO:1990573">
    <property type="term" value="P:potassium ion import across plasma membrane"/>
    <property type="evidence" value="ECO:0007669"/>
    <property type="project" value="TreeGrafter"/>
</dbReference>
<keyword evidence="6" id="KW-1278">Translocase</keyword>
<evidence type="ECO:0000256" key="1">
    <source>
        <dbReference type="ARBA" id="ARBA00004651"/>
    </source>
</evidence>
<accession>A0A9Q9DRF3</accession>
<dbReference type="GO" id="GO:0016887">
    <property type="term" value="F:ATP hydrolysis activity"/>
    <property type="evidence" value="ECO:0007669"/>
    <property type="project" value="InterPro"/>
</dbReference>
<dbReference type="Pfam" id="PF00690">
    <property type="entry name" value="Cation_ATPase_N"/>
    <property type="match status" value="1"/>
</dbReference>
<dbReference type="Proteomes" id="UP001056012">
    <property type="component" value="Chromosome 2"/>
</dbReference>
<dbReference type="Pfam" id="PF00122">
    <property type="entry name" value="E1-E2_ATPase"/>
    <property type="match status" value="1"/>
</dbReference>
<keyword evidence="7 10" id="KW-1133">Transmembrane helix</keyword>
<dbReference type="InterPro" id="IPR004014">
    <property type="entry name" value="ATPase_P-typ_cation-transptr_N"/>
</dbReference>
<feature type="transmembrane region" description="Helical" evidence="10">
    <location>
        <begin position="1306"/>
        <end position="1326"/>
    </location>
</feature>
<dbReference type="Gene3D" id="3.40.50.150">
    <property type="entry name" value="Vaccinia Virus protein VP39"/>
    <property type="match status" value="1"/>
</dbReference>
<dbReference type="SUPFAM" id="SSF53335">
    <property type="entry name" value="S-adenosyl-L-methionine-dependent methyltransferases"/>
    <property type="match status" value="1"/>
</dbReference>
<dbReference type="PANTHER" id="PTHR43294:SF21">
    <property type="entry name" value="CATION TRANSPORTING ATPASE"/>
    <property type="match status" value="1"/>
</dbReference>
<dbReference type="EMBL" id="CP089275">
    <property type="protein sequence ID" value="USP75351.1"/>
    <property type="molecule type" value="Genomic_DNA"/>
</dbReference>
<evidence type="ECO:0000259" key="11">
    <source>
        <dbReference type="SMART" id="SM00831"/>
    </source>
</evidence>
<gene>
    <name evidence="12" type="ORF">yc1106_02625</name>
</gene>
<dbReference type="GO" id="GO:0005391">
    <property type="term" value="F:P-type sodium:potassium-exchanging transporter activity"/>
    <property type="evidence" value="ECO:0007669"/>
    <property type="project" value="TreeGrafter"/>
</dbReference>
<keyword evidence="5" id="KW-0067">ATP-binding</keyword>
<dbReference type="GO" id="GO:0005524">
    <property type="term" value="F:ATP binding"/>
    <property type="evidence" value="ECO:0007669"/>
    <property type="project" value="UniProtKB-KW"/>
</dbReference>
<dbReference type="SFLD" id="SFLDF00027">
    <property type="entry name" value="p-type_atpase"/>
    <property type="match status" value="1"/>
</dbReference>
<dbReference type="InterPro" id="IPR018303">
    <property type="entry name" value="ATPase_P-typ_P_site"/>
</dbReference>
<evidence type="ECO:0000256" key="4">
    <source>
        <dbReference type="ARBA" id="ARBA00022741"/>
    </source>
</evidence>
<evidence type="ECO:0000313" key="13">
    <source>
        <dbReference type="Proteomes" id="UP001056012"/>
    </source>
</evidence>
<dbReference type="Gene3D" id="2.70.150.10">
    <property type="entry name" value="Calcium-transporting ATPase, cytoplasmic transduction domain A"/>
    <property type="match status" value="1"/>
</dbReference>
<evidence type="ECO:0000256" key="10">
    <source>
        <dbReference type="SAM" id="Phobius"/>
    </source>
</evidence>
<dbReference type="SFLD" id="SFLDS00003">
    <property type="entry name" value="Haloacid_Dehalogenase"/>
    <property type="match status" value="1"/>
</dbReference>
<dbReference type="InterPro" id="IPR050510">
    <property type="entry name" value="Cation_transp_ATPase_P-type"/>
</dbReference>
<dbReference type="InterPro" id="IPR001757">
    <property type="entry name" value="P_typ_ATPase"/>
</dbReference>
<dbReference type="Pfam" id="PF00689">
    <property type="entry name" value="Cation_ATPase_C"/>
    <property type="match status" value="1"/>
</dbReference>